<name>A0A478EC52_TALPI</name>
<protein>
    <recommendedName>
        <fullName evidence="3">O-methyltransferase FtmD</fullName>
    </recommendedName>
</protein>
<gene>
    <name evidence="1" type="ORF">TCE0_044r16400</name>
</gene>
<dbReference type="Gene3D" id="3.40.50.150">
    <property type="entry name" value="Vaccinia Virus protein VP39"/>
    <property type="match status" value="1"/>
</dbReference>
<dbReference type="SUPFAM" id="SSF46785">
    <property type="entry name" value="Winged helix' DNA-binding domain"/>
    <property type="match status" value="1"/>
</dbReference>
<dbReference type="Gene3D" id="1.10.10.10">
    <property type="entry name" value="Winged helix-like DNA-binding domain superfamily/Winged helix DNA-binding domain"/>
    <property type="match status" value="1"/>
</dbReference>
<dbReference type="PANTHER" id="PTHR43712">
    <property type="entry name" value="PUTATIVE (AFU_ORTHOLOGUE AFUA_4G14580)-RELATED"/>
    <property type="match status" value="1"/>
</dbReference>
<dbReference type="PANTHER" id="PTHR43712:SF15">
    <property type="entry name" value="MONODICTYPHENONE CLUSTER TRANSCRIPTIONAL COACTIVATOR MDPA"/>
    <property type="match status" value="1"/>
</dbReference>
<dbReference type="Proteomes" id="UP000053095">
    <property type="component" value="Unassembled WGS sequence"/>
</dbReference>
<dbReference type="InterPro" id="IPR029063">
    <property type="entry name" value="SAM-dependent_MTases_sf"/>
</dbReference>
<evidence type="ECO:0000313" key="1">
    <source>
        <dbReference type="EMBL" id="GAM42428.1"/>
    </source>
</evidence>
<dbReference type="AlphaFoldDB" id="A0A478EC52"/>
<evidence type="ECO:0008006" key="3">
    <source>
        <dbReference type="Google" id="ProtNLM"/>
    </source>
</evidence>
<reference evidence="2" key="1">
    <citation type="journal article" date="2015" name="Genome Announc.">
        <title>Draft genome sequence of Talaromyces cellulolyticus strain Y-94, a source of lignocellulosic biomass-degrading enzymes.</title>
        <authorList>
            <person name="Fujii T."/>
            <person name="Koike H."/>
            <person name="Sawayama S."/>
            <person name="Yano S."/>
            <person name="Inoue H."/>
        </authorList>
    </citation>
    <scope>NUCLEOTIDE SEQUENCE [LARGE SCALE GENOMIC DNA]</scope>
    <source>
        <strain evidence="2">Y-94</strain>
    </source>
</reference>
<organism evidence="1 2">
    <name type="scientific">Talaromyces pinophilus</name>
    <name type="common">Penicillium pinophilum</name>
    <dbReference type="NCBI Taxonomy" id="128442"/>
    <lineage>
        <taxon>Eukaryota</taxon>
        <taxon>Fungi</taxon>
        <taxon>Dikarya</taxon>
        <taxon>Ascomycota</taxon>
        <taxon>Pezizomycotina</taxon>
        <taxon>Eurotiomycetes</taxon>
        <taxon>Eurotiomycetidae</taxon>
        <taxon>Eurotiales</taxon>
        <taxon>Trichocomaceae</taxon>
        <taxon>Talaromyces</taxon>
        <taxon>Talaromyces sect. Talaromyces</taxon>
    </lineage>
</organism>
<dbReference type="EMBL" id="DF933840">
    <property type="protein sequence ID" value="GAM42428.1"/>
    <property type="molecule type" value="Genomic_DNA"/>
</dbReference>
<accession>A0A478EC52</accession>
<evidence type="ECO:0000313" key="2">
    <source>
        <dbReference type="Proteomes" id="UP000053095"/>
    </source>
</evidence>
<sequence length="424" mass="45893">MATLAQLVERSDQLLAAVKSLCALDPGDAEFMIQNPDADTEIKQVKATIFANAEAIKTLIQVPTDFLQQLASQVEVLSCLYWLAEFQILACIPPDQDISIKDLAELTEVPREQLYRIICMTATSGFLRVIPPEMVAHTPLSAQFMASQSLLDAVVFMAETVAPAALHMPSAIQRFRDSVTAYNIAKNDPSPFSLACQTQRKLGRQWAAYLRHAAGLHQADEVVSVLSQLNWSNLGDACIVEVGAVSTIIAQYLAKQYPKLRLVVQMQLTSVFPQLPVPPQEGDAQQRITITYGVSNAAPQTITDAAAYILHLPPRSAEATSSGTIRGLLQGYLGILRISGSVLLIPTSRFLSEPGTFSDPGAESVARTRDLSMLQLFNEGEMALTELLQIIATVSDSTGKLTVVNELTASNGAVLGIIIKHAVH</sequence>
<proteinExistence type="predicted"/>
<dbReference type="InterPro" id="IPR036390">
    <property type="entry name" value="WH_DNA-bd_sf"/>
</dbReference>
<dbReference type="InterPro" id="IPR036388">
    <property type="entry name" value="WH-like_DNA-bd_sf"/>
</dbReference>
<keyword evidence="2" id="KW-1185">Reference proteome</keyword>